<dbReference type="GO" id="GO:0005634">
    <property type="term" value="C:nucleus"/>
    <property type="evidence" value="ECO:0007669"/>
    <property type="project" value="TreeGrafter"/>
</dbReference>
<name>A0A5C3EQ41_9BASI</name>
<dbReference type="GO" id="GO:0005737">
    <property type="term" value="C:cytoplasm"/>
    <property type="evidence" value="ECO:0007669"/>
    <property type="project" value="TreeGrafter"/>
</dbReference>
<keyword evidence="5" id="KW-1185">Reference proteome</keyword>
<gene>
    <name evidence="4" type="ORF">UTRI_06704</name>
</gene>
<evidence type="ECO:0000313" key="4">
    <source>
        <dbReference type="EMBL" id="SPO31867.1"/>
    </source>
</evidence>
<feature type="domain" description="Serine hydrolase" evidence="3">
    <location>
        <begin position="5"/>
        <end position="305"/>
    </location>
</feature>
<dbReference type="InterPro" id="IPR050593">
    <property type="entry name" value="LovG"/>
</dbReference>
<keyword evidence="1" id="KW-0378">Hydrolase</keyword>
<proteinExistence type="predicted"/>
<protein>
    <recommendedName>
        <fullName evidence="3">Serine hydrolase domain-containing protein</fullName>
    </recommendedName>
</protein>
<dbReference type="GO" id="GO:0016787">
    <property type="term" value="F:hydrolase activity"/>
    <property type="evidence" value="ECO:0007669"/>
    <property type="project" value="UniProtKB-KW"/>
</dbReference>
<accession>A0A5C3EQ41</accession>
<dbReference type="PANTHER" id="PTHR48070">
    <property type="entry name" value="ESTERASE OVCA2"/>
    <property type="match status" value="1"/>
</dbReference>
<organism evidence="4 5">
    <name type="scientific">Ustilago trichophora</name>
    <dbReference type="NCBI Taxonomy" id="86804"/>
    <lineage>
        <taxon>Eukaryota</taxon>
        <taxon>Fungi</taxon>
        <taxon>Dikarya</taxon>
        <taxon>Basidiomycota</taxon>
        <taxon>Ustilaginomycotina</taxon>
        <taxon>Ustilaginomycetes</taxon>
        <taxon>Ustilaginales</taxon>
        <taxon>Ustilaginaceae</taxon>
        <taxon>Ustilago</taxon>
    </lineage>
</organism>
<evidence type="ECO:0000256" key="1">
    <source>
        <dbReference type="ARBA" id="ARBA00022801"/>
    </source>
</evidence>
<sequence>MVPPRKFKLLALHGKGTSARIMKAQIKPIIDVLSDILEVHYMDGGVVSAPYQGIESMFPKESYYAWYEQPTSAALRAAHSRVGQRLAMPMDSVCKQPRKDAVTITTSLERDDLGVFTPPETPTSTTPAFPTTIVPMYRSSSLRSQRSESFEPDVTGTGRGPLRRRFAHLTTGLDTPESYPSTAGPRTPLDAEPGSYDGLICFSQGCAVTTGLLLEAGAKLGCGKASPVRFVVLICGGRPFDREGTMERVDTRNVAPIELSSLHIHGRQDPGVEESRKLASLYSDTNKQIIELDIGHCPPRRTSDVKLVAAAIRRLILDSS</sequence>
<dbReference type="OrthoDB" id="414698at2759"/>
<dbReference type="Pfam" id="PF03959">
    <property type="entry name" value="FSH1"/>
    <property type="match status" value="1"/>
</dbReference>
<dbReference type="EMBL" id="OOIN01000041">
    <property type="protein sequence ID" value="SPO31867.1"/>
    <property type="molecule type" value="Genomic_DNA"/>
</dbReference>
<dbReference type="Proteomes" id="UP000324022">
    <property type="component" value="Unassembled WGS sequence"/>
</dbReference>
<evidence type="ECO:0000259" key="3">
    <source>
        <dbReference type="Pfam" id="PF03959"/>
    </source>
</evidence>
<dbReference type="InterPro" id="IPR029058">
    <property type="entry name" value="AB_hydrolase_fold"/>
</dbReference>
<dbReference type="PANTHER" id="PTHR48070:SF6">
    <property type="entry name" value="ESTERASE OVCA2"/>
    <property type="match status" value="1"/>
</dbReference>
<evidence type="ECO:0000313" key="5">
    <source>
        <dbReference type="Proteomes" id="UP000324022"/>
    </source>
</evidence>
<dbReference type="SUPFAM" id="SSF53474">
    <property type="entry name" value="alpha/beta-Hydrolases"/>
    <property type="match status" value="1"/>
</dbReference>
<reference evidence="4 5" key="1">
    <citation type="submission" date="2018-03" db="EMBL/GenBank/DDBJ databases">
        <authorList>
            <person name="Guldener U."/>
        </authorList>
    </citation>
    <scope>NUCLEOTIDE SEQUENCE [LARGE SCALE GENOMIC DNA]</scope>
    <source>
        <strain evidence="4 5">NBRC100155</strain>
    </source>
</reference>
<dbReference type="InterPro" id="IPR005645">
    <property type="entry name" value="FSH-like_dom"/>
</dbReference>
<feature type="region of interest" description="Disordered" evidence="2">
    <location>
        <begin position="140"/>
        <end position="161"/>
    </location>
</feature>
<dbReference type="Gene3D" id="3.40.50.1820">
    <property type="entry name" value="alpha/beta hydrolase"/>
    <property type="match status" value="1"/>
</dbReference>
<dbReference type="AlphaFoldDB" id="A0A5C3EQ41"/>
<evidence type="ECO:0000256" key="2">
    <source>
        <dbReference type="SAM" id="MobiDB-lite"/>
    </source>
</evidence>